<keyword evidence="3" id="KW-1185">Reference proteome</keyword>
<organism evidence="2 3">
    <name type="scientific">Euplotes crassus</name>
    <dbReference type="NCBI Taxonomy" id="5936"/>
    <lineage>
        <taxon>Eukaryota</taxon>
        <taxon>Sar</taxon>
        <taxon>Alveolata</taxon>
        <taxon>Ciliophora</taxon>
        <taxon>Intramacronucleata</taxon>
        <taxon>Spirotrichea</taxon>
        <taxon>Hypotrichia</taxon>
        <taxon>Euplotida</taxon>
        <taxon>Euplotidae</taxon>
        <taxon>Moneuplotes</taxon>
    </lineage>
</organism>
<feature type="compositionally biased region" description="Basic residues" evidence="1">
    <location>
        <begin position="186"/>
        <end position="199"/>
    </location>
</feature>
<feature type="compositionally biased region" description="Basic and acidic residues" evidence="1">
    <location>
        <begin position="163"/>
        <end position="185"/>
    </location>
</feature>
<dbReference type="EMBL" id="CAMPGE010009047">
    <property type="protein sequence ID" value="CAI2367921.1"/>
    <property type="molecule type" value="Genomic_DNA"/>
</dbReference>
<comment type="caution">
    <text evidence="2">The sequence shown here is derived from an EMBL/GenBank/DDBJ whole genome shotgun (WGS) entry which is preliminary data.</text>
</comment>
<evidence type="ECO:0000313" key="3">
    <source>
        <dbReference type="Proteomes" id="UP001295684"/>
    </source>
</evidence>
<feature type="region of interest" description="Disordered" evidence="1">
    <location>
        <begin position="159"/>
        <end position="210"/>
    </location>
</feature>
<protein>
    <submittedName>
        <fullName evidence="2">Uncharacterized protein</fullName>
    </submittedName>
</protein>
<reference evidence="2" key="1">
    <citation type="submission" date="2023-07" db="EMBL/GenBank/DDBJ databases">
        <authorList>
            <consortium name="AG Swart"/>
            <person name="Singh M."/>
            <person name="Singh A."/>
            <person name="Seah K."/>
            <person name="Emmerich C."/>
        </authorList>
    </citation>
    <scope>NUCLEOTIDE SEQUENCE</scope>
    <source>
        <strain evidence="2">DP1</strain>
    </source>
</reference>
<feature type="region of interest" description="Disordered" evidence="1">
    <location>
        <begin position="235"/>
        <end position="299"/>
    </location>
</feature>
<gene>
    <name evidence="2" type="ORF">ECRASSUSDP1_LOCUS9210</name>
</gene>
<accession>A0AAD1UHA0</accession>
<evidence type="ECO:0000313" key="2">
    <source>
        <dbReference type="EMBL" id="CAI2367921.1"/>
    </source>
</evidence>
<sequence length="434" mass="50305">MTTTERSDINKMLVKHARRHTINPSKLPNNIYKLDMDLGYLDIQNVGQAREVARSKIEVKSFLKNCYNKYTHVESKPEKENFINSAARRNTTVITPNQKDMLKLSLHEEVIEEQKNDHATDDVITAREENEQVTDEEQNSGVINLSINHQKDEALRQTSATYDSRENHYRKDALTKEESEEVKNMHERRRSKYNIRRAKPREQQPVSISYNYASNSLEQSSTKKKNKLNSIIARLSKQTESSGRKANRDQSGDDYGLKKTNTHNITFYKPYKGSTADRKQRTRKALTKSVRKGSAKPAPKVEKNHLLKNMNILIKMQKRVHDVNVKKGKLYTYFRKNPSDVTKQAEMVINEQSGVIDEYHSQLRGYIEKNESLTKQIQYFKKERMASNSKLNSSTDKIDRNLNSSALKIQENSFDQVLLSDYKTPGKISEASYY</sequence>
<proteinExistence type="predicted"/>
<dbReference type="Proteomes" id="UP001295684">
    <property type="component" value="Unassembled WGS sequence"/>
</dbReference>
<dbReference type="AlphaFoldDB" id="A0AAD1UHA0"/>
<feature type="compositionally biased region" description="Basic residues" evidence="1">
    <location>
        <begin position="280"/>
        <end position="294"/>
    </location>
</feature>
<name>A0AAD1UHA0_EUPCR</name>
<evidence type="ECO:0000256" key="1">
    <source>
        <dbReference type="SAM" id="MobiDB-lite"/>
    </source>
</evidence>
<feature type="compositionally biased region" description="Basic and acidic residues" evidence="1">
    <location>
        <begin position="242"/>
        <end position="257"/>
    </location>
</feature>